<gene>
    <name evidence="2" type="ORF">AG4045_023333</name>
</gene>
<protein>
    <submittedName>
        <fullName evidence="2">Uncharacterized protein</fullName>
    </submittedName>
</protein>
<accession>A0A6L5BB49</accession>
<sequence>MAKNQRSQKSSDVCGKLYNAIRWRTHIPVPSTSAPAAQPQTFPVSATNNHASHLKAAASKIPSSGEVIPVEIHPHLLPELQNPQEKKTNYQDSSSKSGQMQPQKKLKMQESMNDRFTAYINRVKHGMLRTSSNVGSAKISSGNDSFDDKVRVNDYSSEYIRRAHLKMKNSSNVAGAGGKNVTFK</sequence>
<evidence type="ECO:0000313" key="2">
    <source>
        <dbReference type="EMBL" id="KAF1002573.1"/>
    </source>
</evidence>
<proteinExistence type="predicted"/>
<organism evidence="2 3">
    <name type="scientific">Apium graveolens</name>
    <name type="common">Celery</name>
    <dbReference type="NCBI Taxonomy" id="4045"/>
    <lineage>
        <taxon>Eukaryota</taxon>
        <taxon>Viridiplantae</taxon>
        <taxon>Streptophyta</taxon>
        <taxon>Embryophyta</taxon>
        <taxon>Tracheophyta</taxon>
        <taxon>Spermatophyta</taxon>
        <taxon>Magnoliopsida</taxon>
        <taxon>eudicotyledons</taxon>
        <taxon>Gunneridae</taxon>
        <taxon>Pentapetalae</taxon>
        <taxon>asterids</taxon>
        <taxon>campanulids</taxon>
        <taxon>Apiales</taxon>
        <taxon>Apiaceae</taxon>
        <taxon>Apioideae</taxon>
        <taxon>apioid superclade</taxon>
        <taxon>Apieae</taxon>
        <taxon>Apium</taxon>
    </lineage>
</organism>
<evidence type="ECO:0000313" key="3">
    <source>
        <dbReference type="Proteomes" id="UP000593563"/>
    </source>
</evidence>
<comment type="caution">
    <text evidence="2">The sequence shown here is derived from an EMBL/GenBank/DDBJ whole genome shotgun (WGS) entry which is preliminary data.</text>
</comment>
<feature type="region of interest" description="Disordered" evidence="1">
    <location>
        <begin position="76"/>
        <end position="105"/>
    </location>
</feature>
<dbReference type="EMBL" id="WRXP01000874">
    <property type="protein sequence ID" value="KAF1002573.1"/>
    <property type="molecule type" value="Genomic_DNA"/>
</dbReference>
<name>A0A6L5BB49_APIGR</name>
<evidence type="ECO:0000256" key="1">
    <source>
        <dbReference type="SAM" id="MobiDB-lite"/>
    </source>
</evidence>
<dbReference type="PANTHER" id="PTHR36746">
    <property type="entry name" value="BNAC04G51760D PROTEIN"/>
    <property type="match status" value="1"/>
</dbReference>
<feature type="compositionally biased region" description="Polar residues" evidence="1">
    <location>
        <begin position="90"/>
        <end position="102"/>
    </location>
</feature>
<dbReference type="PANTHER" id="PTHR36746:SF3">
    <property type="entry name" value="DUF4005 DOMAIN-CONTAINING PROTEIN"/>
    <property type="match status" value="1"/>
</dbReference>
<reference evidence="2" key="1">
    <citation type="submission" date="2020-01" db="EMBL/GenBank/DDBJ databases">
        <title>The Celery Genome Sequence Reveals Sequential Paleo-tetraploidization, Resistance Gene Elimination, Karyotype Evolution, and Functional Innovation in Apiales.</title>
        <authorList>
            <person name="Song X."/>
        </authorList>
    </citation>
    <scope>NUCLEOTIDE SEQUENCE</scope>
    <source>
        <tissue evidence="2">Leaf</tissue>
    </source>
</reference>
<dbReference type="Proteomes" id="UP000593563">
    <property type="component" value="Unassembled WGS sequence"/>
</dbReference>
<dbReference type="AlphaFoldDB" id="A0A6L5BB49"/>
<keyword evidence="3" id="KW-1185">Reference proteome</keyword>